<gene>
    <name evidence="2" type="primary">LOC114245680</name>
</gene>
<organism evidence="1 2">
    <name type="scientific">Bombyx mandarina</name>
    <name type="common">Wild silk moth</name>
    <name type="synonym">Wild silkworm</name>
    <dbReference type="NCBI Taxonomy" id="7092"/>
    <lineage>
        <taxon>Eukaryota</taxon>
        <taxon>Metazoa</taxon>
        <taxon>Ecdysozoa</taxon>
        <taxon>Arthropoda</taxon>
        <taxon>Hexapoda</taxon>
        <taxon>Insecta</taxon>
        <taxon>Pterygota</taxon>
        <taxon>Neoptera</taxon>
        <taxon>Endopterygota</taxon>
        <taxon>Lepidoptera</taxon>
        <taxon>Glossata</taxon>
        <taxon>Ditrysia</taxon>
        <taxon>Bombycoidea</taxon>
        <taxon>Bombycidae</taxon>
        <taxon>Bombycinae</taxon>
        <taxon>Bombyx</taxon>
    </lineage>
</organism>
<dbReference type="AlphaFoldDB" id="A0A6J2JW02"/>
<sequence length="72" mass="8567">MSNNSETSLSQRDKAAELPMELESIRALNACLQAYLEHIRNVKRNLLAMNDNYRDLEDVNRQWQEVVEFRRE</sequence>
<proteinExistence type="predicted"/>
<protein>
    <submittedName>
        <fullName evidence="2">Uncharacterized protein LOC114245680</fullName>
    </submittedName>
</protein>
<evidence type="ECO:0000313" key="1">
    <source>
        <dbReference type="Proteomes" id="UP000504629"/>
    </source>
</evidence>
<keyword evidence="1" id="KW-1185">Reference proteome</keyword>
<evidence type="ECO:0000313" key="2">
    <source>
        <dbReference type="RefSeq" id="XP_028033735.1"/>
    </source>
</evidence>
<dbReference type="GeneID" id="114245680"/>
<dbReference type="KEGG" id="bman:114245680"/>
<reference evidence="2" key="1">
    <citation type="submission" date="2025-08" db="UniProtKB">
        <authorList>
            <consortium name="RefSeq"/>
        </authorList>
    </citation>
    <scope>IDENTIFICATION</scope>
    <source>
        <tissue evidence="2">Silk gland</tissue>
    </source>
</reference>
<name>A0A6J2JW02_BOMMA</name>
<dbReference type="OrthoDB" id="7434177at2759"/>
<dbReference type="Proteomes" id="UP000504629">
    <property type="component" value="Unplaced"/>
</dbReference>
<accession>A0A6J2JW02</accession>
<dbReference type="RefSeq" id="XP_028033735.1">
    <property type="nucleotide sequence ID" value="XM_028177934.1"/>
</dbReference>